<dbReference type="SUPFAM" id="SSF52540">
    <property type="entry name" value="P-loop containing nucleoside triphosphate hydrolases"/>
    <property type="match status" value="1"/>
</dbReference>
<feature type="repeat" description="ANK" evidence="3">
    <location>
        <begin position="1287"/>
        <end position="1319"/>
    </location>
</feature>
<accession>A0A8G0LPB3</accession>
<dbReference type="SMART" id="SM00248">
    <property type="entry name" value="ANK"/>
    <property type="match status" value="25"/>
</dbReference>
<dbReference type="Pfam" id="PF24883">
    <property type="entry name" value="NPHP3_N"/>
    <property type="match status" value="1"/>
</dbReference>
<feature type="repeat" description="ANK" evidence="3">
    <location>
        <begin position="1351"/>
        <end position="1383"/>
    </location>
</feature>
<evidence type="ECO:0000259" key="5">
    <source>
        <dbReference type="PROSITE" id="PS50188"/>
    </source>
</evidence>
<gene>
    <name evidence="6" type="ORF">H0G86_010211</name>
</gene>
<evidence type="ECO:0000256" key="1">
    <source>
        <dbReference type="ARBA" id="ARBA00022737"/>
    </source>
</evidence>
<evidence type="ECO:0000256" key="3">
    <source>
        <dbReference type="PROSITE-ProRule" id="PRU00023"/>
    </source>
</evidence>
<dbReference type="Pfam" id="PF12796">
    <property type="entry name" value="Ank_2"/>
    <property type="match status" value="7"/>
</dbReference>
<feature type="compositionally biased region" description="Basic and acidic residues" evidence="4">
    <location>
        <begin position="33"/>
        <end position="51"/>
    </location>
</feature>
<evidence type="ECO:0000256" key="2">
    <source>
        <dbReference type="ARBA" id="ARBA00023043"/>
    </source>
</evidence>
<dbReference type="Gene3D" id="2.60.120.920">
    <property type="match status" value="1"/>
</dbReference>
<keyword evidence="2 3" id="KW-0040">ANK repeat</keyword>
<feature type="region of interest" description="Disordered" evidence="4">
    <location>
        <begin position="80"/>
        <end position="103"/>
    </location>
</feature>
<dbReference type="InterPro" id="IPR043136">
    <property type="entry name" value="B30.2/SPRY_sf"/>
</dbReference>
<dbReference type="InterPro" id="IPR027417">
    <property type="entry name" value="P-loop_NTPase"/>
</dbReference>
<dbReference type="SUPFAM" id="SSF49899">
    <property type="entry name" value="Concanavalin A-like lectins/glucanases"/>
    <property type="match status" value="1"/>
</dbReference>
<dbReference type="SUPFAM" id="SSF48403">
    <property type="entry name" value="Ankyrin repeat"/>
    <property type="match status" value="4"/>
</dbReference>
<keyword evidence="1" id="KW-0677">Repeat</keyword>
<dbReference type="PROSITE" id="PS50188">
    <property type="entry name" value="B302_SPRY"/>
    <property type="match status" value="1"/>
</dbReference>
<dbReference type="PANTHER" id="PTHR24126:SF14">
    <property type="entry name" value="ANK_REP_REGION DOMAIN-CONTAINING PROTEIN"/>
    <property type="match status" value="1"/>
</dbReference>
<feature type="repeat" description="ANK" evidence="3">
    <location>
        <begin position="1642"/>
        <end position="1674"/>
    </location>
</feature>
<feature type="repeat" description="ANK" evidence="3">
    <location>
        <begin position="1578"/>
        <end position="1610"/>
    </location>
</feature>
<dbReference type="EMBL" id="CP075868">
    <property type="protein sequence ID" value="QYT03241.1"/>
    <property type="molecule type" value="Genomic_DNA"/>
</dbReference>
<reference evidence="6 7" key="1">
    <citation type="journal article" date="2021" name="BMC Genomics">
        <title>Telomere-to-telomere genome assembly of asparaginase-producing Trichoderma simmonsii.</title>
        <authorList>
            <person name="Chung D."/>
            <person name="Kwon Y.M."/>
            <person name="Yang Y."/>
        </authorList>
    </citation>
    <scope>NUCLEOTIDE SEQUENCE [LARGE SCALE GENOMIC DNA]</scope>
    <source>
        <strain evidence="6 7">GH-Sj1</strain>
    </source>
</reference>
<feature type="repeat" description="ANK" evidence="3">
    <location>
        <begin position="1476"/>
        <end position="1508"/>
    </location>
</feature>
<dbReference type="PROSITE" id="PS50297">
    <property type="entry name" value="ANK_REP_REGION"/>
    <property type="match status" value="8"/>
</dbReference>
<dbReference type="InterPro" id="IPR001870">
    <property type="entry name" value="B30.2/SPRY"/>
</dbReference>
<evidence type="ECO:0000256" key="4">
    <source>
        <dbReference type="SAM" id="MobiDB-lite"/>
    </source>
</evidence>
<dbReference type="Gene3D" id="3.40.50.300">
    <property type="entry name" value="P-loop containing nucleotide triphosphate hydrolases"/>
    <property type="match status" value="1"/>
</dbReference>
<sequence length="2113" mass="234728">MAQALIRLSPEDSHGVFDIYIVGFPPNGKSRKRESASSETVSKDPTSDRIRPRDWTQIVPQLIPEAEVFEFVPFQERENLQEEASEETEAAAPSQQQRKNSIRSAADLDTEARLLLDYIKDGPKKRRILLAGCGLGGLVIKQAIVIANRNPRYYDAGSLIEQLVFVSTPHIAPNLDVWEDIAGKSLDDAEVIIRGRKTQILTDLATSIQRSSFIFHCFASRYDVKNLPYGATAKQDDLVDESAKSEISSFLLYADEVQSQLNKSGKISEYDLRGYLSTPKLLNPNSVGDVDHIPEPVFESQFIDFLQQLAPSSWIFHENSAIQLLEPDVELQLYEQHLSKLQLLKTFGQGAVNITGPPGYGKTTLLKLLIQRLKQQYSRAITIDFFLESFEASSRTSNQILRSVIHQILSQRPSLFQNIRLLYMQQKKIGTWTDEILWDIFQRLIRHSGGWRIIVSINNFKHWSLESRSVFTKLDKILATSNFEYTMLTTGRGDDSGLSHEPDEVIDLTAGAEDSGKRFIKAKLDILLRKKPALAPCEKDILETVSIWEGSYSHTERCLKQLSSSFTLSSPDAIAVAVETCPKSEDDISRDRIKALLQEDSHVLNWSISAVSWVMHSARPLRIQELAVAAALHIGVGDNPLADLDRHISRSMEHDLDRYLDVLIRADSQVAHIYSAATKKFLAEKLQGHFHKGDGSLKGFSLLNHAQLTILCIKYISRKISEYGDICRARLDWRSNKFQADQTELEFLSYAVRYWPTHYHRHHDKAGDNPSAEEQEDDSTKLEDVVIEFFDNRYLRLKWYQLFSLKAQSTDVPIEQEEEEVVNEEITPLEIASELGLTAVAKKILTSDKDVLKSSPNTLSSALALSVRYNHSDITVILLEMNAPVSSAFIEAACTNNVQVMRSLMTHGAKLKDEDHLGSLAIRKAASTESLDAVKLLLSENIDVSEADTDGRSAIHAIAIGGVVEMLQNISSLPGFDINARDNKQNTALILAVQFDHVKLVRELCLKNADVTLADSQGKTALQYAVSKDIDITKVLLENKASAVAGDKEGQTALNLACRLGYVEVAEAMVNSLDSASLLNVVHVDQAAKNTPLHIAAKFGYTPIVKLLLSKGVNFRLEDSSGNTAIQLSASAGHLDVLRVLLEHHLSHLGDFAPEDLGPVGDDTNNQNEEEVGKDPYKITAVKEYNELLCRAVTSGQLIVVRYLLNYMDSSHPSIPIQTSTPGENLLNIAASKGYTEIVRALLPRFDPNVKNAENRTPLDLAVSGKHRDVIRLLLESGADPNVSDSDRWTPLHIAAESGLHEIFEDLLRSGGDVYARTILKETALHLAVRFPNIVRLLIDASADLNAKDYNEATPLHLAVRADSITTIKLLLRAGADLDAVDENDKTPLHYAIDLKNPRIVRELWESGPKLHRQPYRKIPPLIKASEDKSFDIVRIILGETLLADSTNDNSDHGNTGARRNLEDMTLLNVNFETSDSRTALLIAVTEQQLDIVKALLKLDANLASRGESGRTPLLEAVDLGNTEIFEALLEKGADIDSQDNDGSTALHLVLNADNLTFTERLIGLFNDKSMLGVQDASGSTPLHRAAFHGRKAAVELLLQAKANPNIQSKAGRLPIHEGCDDYKITLLLADAGSNLNTTDHKGWTPLMLCVYWEHLDVIELLLERDKNVNRLDKSGRTLLHIAVDCYDTDGLQRCLKLGSIDIDKKDNGGRTALHTAASIWRSSSFTAMSILVEHEAAIETIDNEGHTPLWTAIEVSSLEKCSLLTSKGAKVDQKNSKGQTVLIAAKNVEMLKWCLAQKSESGERIWTTDELLEALSDCVGSSSDNDRGEVEQRRAGLLLDEMDMATWNPKQAFTALRSCFEINLIDKILSSRDFLESASQVTDDDMWTLHHFRYHMAEAYSHHEELLVSEKPKGETRLPSALLASMPLAADSIDTDRWEVTTLSVTSKTTDNITQTFRANHPFPVRGERHAYFEAEASAPESQEGPANFAIGLCGEFVDFGSSVPGTKFHPSIGFHSDDGRIFISAIEDQKQEPASQKMGPFAQSVKIGCGIDWNEKMIFFTRNGEIVAKVETPIIHWKLYPVVTVLQSTLCTINVNFSGDLDHPFVYKAIS</sequence>
<name>A0A8G0LPB3_9HYPO</name>
<dbReference type="InterPro" id="IPR013320">
    <property type="entry name" value="ConA-like_dom_sf"/>
</dbReference>
<dbReference type="SMART" id="SM00449">
    <property type="entry name" value="SPRY"/>
    <property type="match status" value="1"/>
</dbReference>
<evidence type="ECO:0000313" key="6">
    <source>
        <dbReference type="EMBL" id="QYT03241.1"/>
    </source>
</evidence>
<dbReference type="PANTHER" id="PTHR24126">
    <property type="entry name" value="ANKYRIN REPEAT, PH AND SEC7 DOMAIN CONTAINING PROTEIN SECG-RELATED"/>
    <property type="match status" value="1"/>
</dbReference>
<dbReference type="CDD" id="cd12885">
    <property type="entry name" value="SPRY_RanBP_like"/>
    <property type="match status" value="1"/>
</dbReference>
<dbReference type="PRINTS" id="PR01415">
    <property type="entry name" value="ANKYRIN"/>
</dbReference>
<dbReference type="InterPro" id="IPR003877">
    <property type="entry name" value="SPRY_dom"/>
</dbReference>
<feature type="repeat" description="ANK" evidence="3">
    <location>
        <begin position="1254"/>
        <end position="1286"/>
    </location>
</feature>
<dbReference type="InterPro" id="IPR036770">
    <property type="entry name" value="Ankyrin_rpt-contain_sf"/>
</dbReference>
<feature type="repeat" description="ANK" evidence="3">
    <location>
        <begin position="1088"/>
        <end position="1120"/>
    </location>
</feature>
<feature type="domain" description="B30.2/SPRY" evidence="5">
    <location>
        <begin position="1896"/>
        <end position="2104"/>
    </location>
</feature>
<proteinExistence type="predicted"/>
<feature type="region of interest" description="Disordered" evidence="4">
    <location>
        <begin position="28"/>
        <end position="51"/>
    </location>
</feature>
<dbReference type="InterPro" id="IPR044736">
    <property type="entry name" value="Gid1/RanBPM/SPLA_SPRY"/>
</dbReference>
<evidence type="ECO:0000313" key="7">
    <source>
        <dbReference type="Proteomes" id="UP000826661"/>
    </source>
</evidence>
<protein>
    <submittedName>
        <fullName evidence="6">Protein SSH4</fullName>
    </submittedName>
</protein>
<feature type="repeat" description="ANK" evidence="3">
    <location>
        <begin position="1121"/>
        <end position="1144"/>
    </location>
</feature>
<keyword evidence="7" id="KW-1185">Reference proteome</keyword>
<dbReference type="Proteomes" id="UP000826661">
    <property type="component" value="Chromosome V"/>
</dbReference>
<feature type="repeat" description="ANK" evidence="3">
    <location>
        <begin position="1509"/>
        <end position="1541"/>
    </location>
</feature>
<dbReference type="InterPro" id="IPR056884">
    <property type="entry name" value="NPHP3-like_N"/>
</dbReference>
<dbReference type="InterPro" id="IPR002110">
    <property type="entry name" value="Ankyrin_rpt"/>
</dbReference>
<feature type="repeat" description="ANK" evidence="3">
    <location>
        <begin position="1745"/>
        <end position="1777"/>
    </location>
</feature>
<dbReference type="Pfam" id="PF00023">
    <property type="entry name" value="Ank"/>
    <property type="match status" value="1"/>
</dbReference>
<dbReference type="Gene3D" id="1.25.40.20">
    <property type="entry name" value="Ankyrin repeat-containing domain"/>
    <property type="match status" value="5"/>
</dbReference>
<dbReference type="Pfam" id="PF00622">
    <property type="entry name" value="SPRY"/>
    <property type="match status" value="1"/>
</dbReference>
<dbReference type="PROSITE" id="PS50088">
    <property type="entry name" value="ANK_REPEAT"/>
    <property type="match status" value="10"/>
</dbReference>
<organism evidence="6 7">
    <name type="scientific">Trichoderma simmonsii</name>
    <dbReference type="NCBI Taxonomy" id="1491479"/>
    <lineage>
        <taxon>Eukaryota</taxon>
        <taxon>Fungi</taxon>
        <taxon>Dikarya</taxon>
        <taxon>Ascomycota</taxon>
        <taxon>Pezizomycotina</taxon>
        <taxon>Sordariomycetes</taxon>
        <taxon>Hypocreomycetidae</taxon>
        <taxon>Hypocreales</taxon>
        <taxon>Hypocreaceae</taxon>
        <taxon>Trichoderma</taxon>
    </lineage>
</organism>